<dbReference type="PANTHER" id="PTHR30582:SF24">
    <property type="entry name" value="L,D-TRANSPEPTIDASE ERFK_SRFK-RELATED"/>
    <property type="match status" value="1"/>
</dbReference>
<dbReference type="Proteomes" id="UP001595796">
    <property type="component" value="Unassembled WGS sequence"/>
</dbReference>
<dbReference type="PANTHER" id="PTHR30582">
    <property type="entry name" value="L,D-TRANSPEPTIDASE"/>
    <property type="match status" value="1"/>
</dbReference>
<gene>
    <name evidence="12" type="ORF">ACFPFW_01060</name>
</gene>
<evidence type="ECO:0000256" key="5">
    <source>
        <dbReference type="ARBA" id="ARBA00022801"/>
    </source>
</evidence>
<dbReference type="GO" id="GO:0016746">
    <property type="term" value="F:acyltransferase activity"/>
    <property type="evidence" value="ECO:0007669"/>
    <property type="project" value="UniProtKB-KW"/>
</dbReference>
<evidence type="ECO:0000256" key="10">
    <source>
        <dbReference type="SAM" id="SignalP"/>
    </source>
</evidence>
<feature type="signal peptide" evidence="10">
    <location>
        <begin position="1"/>
        <end position="21"/>
    </location>
</feature>
<keyword evidence="3" id="KW-0328">Glycosyltransferase</keyword>
<feature type="domain" description="L,D-TPase catalytic" evidence="11">
    <location>
        <begin position="121"/>
        <end position="250"/>
    </location>
</feature>
<dbReference type="InterPro" id="IPR050979">
    <property type="entry name" value="LD-transpeptidase"/>
</dbReference>
<feature type="chain" id="PRO_5046989472" evidence="10">
    <location>
        <begin position="22"/>
        <end position="250"/>
    </location>
</feature>
<evidence type="ECO:0000256" key="1">
    <source>
        <dbReference type="ARBA" id="ARBA00004752"/>
    </source>
</evidence>
<feature type="active site" description="Nucleophile" evidence="9">
    <location>
        <position position="226"/>
    </location>
</feature>
<reference evidence="13" key="1">
    <citation type="journal article" date="2019" name="Int. J. Syst. Evol. Microbiol.">
        <title>The Global Catalogue of Microorganisms (GCM) 10K type strain sequencing project: providing services to taxonomists for standard genome sequencing and annotation.</title>
        <authorList>
            <consortium name="The Broad Institute Genomics Platform"/>
            <consortium name="The Broad Institute Genome Sequencing Center for Infectious Disease"/>
            <person name="Wu L."/>
            <person name="Ma J."/>
        </authorList>
    </citation>
    <scope>NUCLEOTIDE SEQUENCE [LARGE SCALE GENOMIC DNA]</scope>
    <source>
        <strain evidence="13">CGMCC 1.16444</strain>
    </source>
</reference>
<dbReference type="PROSITE" id="PS52029">
    <property type="entry name" value="LD_TPASE"/>
    <property type="match status" value="1"/>
</dbReference>
<keyword evidence="10" id="KW-0732">Signal</keyword>
<name>A0ABV9YUN6_9HYPH</name>
<keyword evidence="13" id="KW-1185">Reference proteome</keyword>
<evidence type="ECO:0000256" key="2">
    <source>
        <dbReference type="ARBA" id="ARBA00005992"/>
    </source>
</evidence>
<evidence type="ECO:0000259" key="11">
    <source>
        <dbReference type="PROSITE" id="PS52029"/>
    </source>
</evidence>
<evidence type="ECO:0000256" key="6">
    <source>
        <dbReference type="ARBA" id="ARBA00022960"/>
    </source>
</evidence>
<dbReference type="Gene3D" id="2.40.440.10">
    <property type="entry name" value="L,D-transpeptidase catalytic domain-like"/>
    <property type="match status" value="1"/>
</dbReference>
<organism evidence="12 13">
    <name type="scientific">Flaviflagellibacter deserti</name>
    <dbReference type="NCBI Taxonomy" id="2267266"/>
    <lineage>
        <taxon>Bacteria</taxon>
        <taxon>Pseudomonadati</taxon>
        <taxon>Pseudomonadota</taxon>
        <taxon>Alphaproteobacteria</taxon>
        <taxon>Hyphomicrobiales</taxon>
        <taxon>Flaviflagellibacter</taxon>
    </lineage>
</organism>
<keyword evidence="12" id="KW-0012">Acyltransferase</keyword>
<evidence type="ECO:0000313" key="12">
    <source>
        <dbReference type="EMBL" id="MFC5066600.1"/>
    </source>
</evidence>
<dbReference type="RefSeq" id="WP_114955378.1">
    <property type="nucleotide sequence ID" value="NZ_JBHSJF010000001.1"/>
</dbReference>
<dbReference type="InterPro" id="IPR038063">
    <property type="entry name" value="Transpep_catalytic_dom"/>
</dbReference>
<proteinExistence type="inferred from homology"/>
<dbReference type="SUPFAM" id="SSF141523">
    <property type="entry name" value="L,D-transpeptidase catalytic domain-like"/>
    <property type="match status" value="1"/>
</dbReference>
<keyword evidence="6 9" id="KW-0133">Cell shape</keyword>
<evidence type="ECO:0000256" key="3">
    <source>
        <dbReference type="ARBA" id="ARBA00022676"/>
    </source>
</evidence>
<keyword evidence="7 9" id="KW-0573">Peptidoglycan synthesis</keyword>
<comment type="similarity">
    <text evidence="2">Belongs to the YkuD family.</text>
</comment>
<dbReference type="InterPro" id="IPR005490">
    <property type="entry name" value="LD_TPept_cat_dom"/>
</dbReference>
<sequence>MRIARAILTFAALTAAVPASAQTYSDLYAREIARQPYYEVQRVPRYAPPRTVYQRRALFDDDDDRGLFSNRRRMQADPYRRQQAVVPGISRAPAAAAPIRRQIPAEFRRQTVSYTGTEAPGTIIINSSQRMLYLVQGDGTAIRYGIGVGREGFGWSGTEKITAKREWPKWYPPAEMLARRPDLPKMMEGGPNNPLGARAMYLGSTLYRIHGSNEPWTIGQAVSSGCFRMTNEDVQDLYDRVPIGATVKVI</sequence>
<accession>A0ABV9YUN6</accession>
<dbReference type="EC" id="2.3.2.-" evidence="12"/>
<evidence type="ECO:0000313" key="13">
    <source>
        <dbReference type="Proteomes" id="UP001595796"/>
    </source>
</evidence>
<keyword evidence="8 9" id="KW-0961">Cell wall biogenesis/degradation</keyword>
<evidence type="ECO:0000256" key="7">
    <source>
        <dbReference type="ARBA" id="ARBA00022984"/>
    </source>
</evidence>
<comment type="pathway">
    <text evidence="1 9">Cell wall biogenesis; peptidoglycan biosynthesis.</text>
</comment>
<dbReference type="CDD" id="cd16913">
    <property type="entry name" value="YkuD_like"/>
    <property type="match status" value="1"/>
</dbReference>
<protein>
    <submittedName>
        <fullName evidence="12">L,D-transpeptidase</fullName>
        <ecNumber evidence="12">2.3.2.-</ecNumber>
    </submittedName>
</protein>
<keyword evidence="4 12" id="KW-0808">Transferase</keyword>
<dbReference type="EMBL" id="JBHSJF010000001">
    <property type="protein sequence ID" value="MFC5066600.1"/>
    <property type="molecule type" value="Genomic_DNA"/>
</dbReference>
<evidence type="ECO:0000256" key="4">
    <source>
        <dbReference type="ARBA" id="ARBA00022679"/>
    </source>
</evidence>
<dbReference type="Pfam" id="PF03734">
    <property type="entry name" value="YkuD"/>
    <property type="match status" value="1"/>
</dbReference>
<evidence type="ECO:0000256" key="8">
    <source>
        <dbReference type="ARBA" id="ARBA00023316"/>
    </source>
</evidence>
<comment type="caution">
    <text evidence="12">The sequence shown here is derived from an EMBL/GenBank/DDBJ whole genome shotgun (WGS) entry which is preliminary data.</text>
</comment>
<feature type="active site" description="Proton donor/acceptor" evidence="9">
    <location>
        <position position="210"/>
    </location>
</feature>
<evidence type="ECO:0000256" key="9">
    <source>
        <dbReference type="PROSITE-ProRule" id="PRU01373"/>
    </source>
</evidence>
<keyword evidence="5" id="KW-0378">Hydrolase</keyword>